<dbReference type="KEGG" id="ptq:P700755_001862"/>
<dbReference type="EMBL" id="CP003879">
    <property type="protein sequence ID" value="AFU68691.1"/>
    <property type="molecule type" value="Genomic_DNA"/>
</dbReference>
<keyword evidence="2" id="KW-1185">Reference proteome</keyword>
<name>K4IHZ4_PSYTT</name>
<protein>
    <submittedName>
        <fullName evidence="1">Uncharacterized protein</fullName>
    </submittedName>
</protein>
<evidence type="ECO:0000313" key="1">
    <source>
        <dbReference type="EMBL" id="AFU68691.1"/>
    </source>
</evidence>
<dbReference type="RefSeq" id="WP_015024283.1">
    <property type="nucleotide sequence ID" value="NC_018721.1"/>
</dbReference>
<dbReference type="AlphaFoldDB" id="K4IHZ4"/>
<dbReference type="HOGENOM" id="CLU_2614885_0_0_10"/>
<evidence type="ECO:0000313" key="2">
    <source>
        <dbReference type="Proteomes" id="UP000008514"/>
    </source>
</evidence>
<organism evidence="1 2">
    <name type="scientific">Psychroflexus torquis (strain ATCC 700755 / CIP 106069 / ACAM 623)</name>
    <dbReference type="NCBI Taxonomy" id="313595"/>
    <lineage>
        <taxon>Bacteria</taxon>
        <taxon>Pseudomonadati</taxon>
        <taxon>Bacteroidota</taxon>
        <taxon>Flavobacteriia</taxon>
        <taxon>Flavobacteriales</taxon>
        <taxon>Flavobacteriaceae</taxon>
        <taxon>Psychroflexus</taxon>
    </lineage>
</organism>
<proteinExistence type="predicted"/>
<reference evidence="1" key="2">
    <citation type="submission" date="2012-09" db="EMBL/GenBank/DDBJ databases">
        <title>The complete sequence of Psychroflexus torquis an extreme psychrophile from sea-ice that is stimulated by light.</title>
        <authorList>
            <person name="Feng S."/>
            <person name="Powell S.M."/>
            <person name="Bowman J.P."/>
        </authorList>
    </citation>
    <scope>NUCLEOTIDE SEQUENCE [LARGE SCALE GENOMIC DNA]</scope>
    <source>
        <strain evidence="1">ATCC 700755</strain>
    </source>
</reference>
<sequence length="79" mass="9260">MKTINNCLVDYITACRTIETINLKNTDKLFYVYNYEGNHFRLFTDVLGLVKFFEFGLEPKYSFLTEGELESFIEANAEI</sequence>
<dbReference type="Proteomes" id="UP000008514">
    <property type="component" value="Chromosome"/>
</dbReference>
<reference evidence="1" key="1">
    <citation type="submission" date="2006-03" db="EMBL/GenBank/DDBJ databases">
        <authorList>
            <person name="Bowman J."/>
            <person name="Ferriera S."/>
            <person name="Johnson J."/>
            <person name="Kravitz S."/>
            <person name="Halpern A."/>
            <person name="Remington K."/>
            <person name="Beeson K."/>
            <person name="Tran B."/>
            <person name="Rogers Y.-H."/>
            <person name="Friedman R."/>
            <person name="Venter J.C."/>
        </authorList>
    </citation>
    <scope>NUCLEOTIDE SEQUENCE [LARGE SCALE GENOMIC DNA]</scope>
    <source>
        <strain evidence="1">ATCC 700755</strain>
    </source>
</reference>
<accession>K4IHZ4</accession>
<dbReference type="OrthoDB" id="828135at2"/>
<gene>
    <name evidence="1" type="ordered locus">P700755_001862</name>
</gene>